<keyword evidence="5" id="KW-0998">Cell outer membrane</keyword>
<dbReference type="GO" id="GO:0009279">
    <property type="term" value="C:cell outer membrane"/>
    <property type="evidence" value="ECO:0007669"/>
    <property type="project" value="UniProtKB-SubCell"/>
</dbReference>
<dbReference type="RefSeq" id="WP_057951977.1">
    <property type="nucleotide sequence ID" value="NZ_CP013118.1"/>
</dbReference>
<keyword evidence="2" id="KW-1134">Transmembrane beta strand</keyword>
<dbReference type="GO" id="GO:0015562">
    <property type="term" value="F:efflux transmembrane transporter activity"/>
    <property type="evidence" value="ECO:0007669"/>
    <property type="project" value="InterPro"/>
</dbReference>
<evidence type="ECO:0000256" key="4">
    <source>
        <dbReference type="ARBA" id="ARBA00023136"/>
    </source>
</evidence>
<keyword evidence="7" id="KW-1185">Reference proteome</keyword>
<evidence type="ECO:0000256" key="3">
    <source>
        <dbReference type="ARBA" id="ARBA00022692"/>
    </source>
</evidence>
<evidence type="ECO:0000256" key="2">
    <source>
        <dbReference type="ARBA" id="ARBA00022452"/>
    </source>
</evidence>
<evidence type="ECO:0000313" key="6">
    <source>
        <dbReference type="EMBL" id="ALO14429.1"/>
    </source>
</evidence>
<proteinExistence type="predicted"/>
<protein>
    <submittedName>
        <fullName evidence="6">Outer membrane efflux protein</fullName>
    </submittedName>
</protein>
<dbReference type="Gene3D" id="1.20.1600.10">
    <property type="entry name" value="Outer membrane efflux proteins (OEP)"/>
    <property type="match status" value="1"/>
</dbReference>
<dbReference type="PANTHER" id="PTHR30026">
    <property type="entry name" value="OUTER MEMBRANE PROTEIN TOLC"/>
    <property type="match status" value="1"/>
</dbReference>
<dbReference type="OrthoDB" id="712316at2"/>
<dbReference type="GO" id="GO:1990281">
    <property type="term" value="C:efflux pump complex"/>
    <property type="evidence" value="ECO:0007669"/>
    <property type="project" value="TreeGrafter"/>
</dbReference>
<dbReference type="PANTHER" id="PTHR30026:SF20">
    <property type="entry name" value="OUTER MEMBRANE PROTEIN TOLC"/>
    <property type="match status" value="1"/>
</dbReference>
<keyword evidence="3" id="KW-0812">Transmembrane</keyword>
<evidence type="ECO:0000256" key="5">
    <source>
        <dbReference type="ARBA" id="ARBA00023237"/>
    </source>
</evidence>
<reference evidence="6 7" key="1">
    <citation type="submission" date="2015-11" db="EMBL/GenBank/DDBJ databases">
        <title>Description and complete genome sequence of a novel strain predominating in hypersaline microbial mats and representing a new family of the Bacteriodetes phylum.</title>
        <authorList>
            <person name="Spring S."/>
            <person name="Bunk B."/>
            <person name="Sproer C."/>
            <person name="Klenk H.-P."/>
        </authorList>
    </citation>
    <scope>NUCLEOTIDE SEQUENCE [LARGE SCALE GENOMIC DNA]</scope>
    <source>
        <strain evidence="6 7">L21-Spi-D4</strain>
    </source>
</reference>
<accession>A0A0S2HWN5</accession>
<comment type="subcellular location">
    <subcellularLocation>
        <location evidence="1">Cell outer membrane</location>
    </subcellularLocation>
</comment>
<evidence type="ECO:0000256" key="1">
    <source>
        <dbReference type="ARBA" id="ARBA00004442"/>
    </source>
</evidence>
<sequence length="395" mass="45477">MKYIRIIILGITLSFCVNFTVGQAVKPYLQKVLANNPWIQQAKQQMEAERSSQLTGITPPGPELEAGYFPGKDNVVKRTFGVSQRFEMPMVYSRKLKTARSKQEISKAVYQQRMMDILLEASKKAIQYKYTHNVLEVLESRKQHAEELLAAFEKSLEQGDANLLEVNKIRVAQLNVTERLAYHKQKLASLKAEIRQFVNGESVDFEKIKYPEPFVLSRNEYVNLGLKSSPNVLQIKQKLKTDSIAVKLSKAQNWPSFKVGYEYEAADPEQFSGIKAGISIPLWQNSKKTKTARARVMASSARNDAIISSLKTQLVSTYNEYRQVTETHQQYSKTMNELQSFELLKKSLDFGHISLIEYLLELKFFYEANDRLLELAYEQAILNAELRRFEYMNLQ</sequence>
<dbReference type="InterPro" id="IPR051906">
    <property type="entry name" value="TolC-like"/>
</dbReference>
<keyword evidence="4" id="KW-0472">Membrane</keyword>
<evidence type="ECO:0000313" key="7">
    <source>
        <dbReference type="Proteomes" id="UP000064893"/>
    </source>
</evidence>
<name>A0A0S2HWN5_9BACT</name>
<gene>
    <name evidence="6" type="ORF">L21SP5_00757</name>
</gene>
<dbReference type="GO" id="GO:0015288">
    <property type="term" value="F:porin activity"/>
    <property type="evidence" value="ECO:0007669"/>
    <property type="project" value="TreeGrafter"/>
</dbReference>
<dbReference type="EMBL" id="CP013118">
    <property type="protein sequence ID" value="ALO14429.1"/>
    <property type="molecule type" value="Genomic_DNA"/>
</dbReference>
<dbReference type="AlphaFoldDB" id="A0A0S2HWN5"/>
<dbReference type="Proteomes" id="UP000064893">
    <property type="component" value="Chromosome"/>
</dbReference>
<dbReference type="SUPFAM" id="SSF56954">
    <property type="entry name" value="Outer membrane efflux proteins (OEP)"/>
    <property type="match status" value="1"/>
</dbReference>
<dbReference type="STRING" id="1307839.L21SP5_00757"/>
<dbReference type="KEGG" id="blq:L21SP5_00757"/>
<organism evidence="6 7">
    <name type="scientific">Salinivirga cyanobacteriivorans</name>
    <dbReference type="NCBI Taxonomy" id="1307839"/>
    <lineage>
        <taxon>Bacteria</taxon>
        <taxon>Pseudomonadati</taxon>
        <taxon>Bacteroidota</taxon>
        <taxon>Bacteroidia</taxon>
        <taxon>Bacteroidales</taxon>
        <taxon>Salinivirgaceae</taxon>
        <taxon>Salinivirga</taxon>
    </lineage>
</organism>